<dbReference type="PANTHER" id="PTHR24339">
    <property type="entry name" value="HOMEOBOX PROTEIN EMX-RELATED"/>
    <property type="match status" value="1"/>
</dbReference>
<gene>
    <name evidence="9" type="primary">PITX2</name>
    <name evidence="9" type="ORF">BLAG_LOCUS4294</name>
</gene>
<dbReference type="InterPro" id="IPR050877">
    <property type="entry name" value="EMX-VAX-Noto_Homeobox_TFs"/>
</dbReference>
<sequence length="966" mass="105049">MMRSSGSPTSSDDFASRTKSAISTLADLCTALRDVEPQVVNEVLPQRYHHLVPSTSAPTVAQEVAVSDSKVSSEHPAAVGTEPTTLPSPAAVDSQVPSPKRIFIPGKTTIRPMPDYCRVIFHPSSPDMDNRKRRARTVFSAQQLKRLEEEYKKCSYPDKERRQSVADATGLTEGCVRIWYQNRRAKDHRLKDSEKQREGMSVSSTSHPEMPGILSSRPVEPARLPPSEMAPSTTLNRAEEAAMEALVNLSSTASTETIAAHNPQNNLNSAAQSDEAMSDVDTKSSATESIPPCKNIGAASKSDRAEQRTVSYLQLALEKTEQLQIRQTEEITCKSKLIPMADPSAVDKPSDDTRTAPSEQVEKASRVSSQPKSQRAIIASLVAQTLKRSEGLDHRRTVVPIAVVNIPIVRVEDTQANPKQSASSSNPTMQDEKPSTKRSGVDTEKAKLSSYDIPSTIVLRLQPRPMTVTSKSCTSSGESRKDSEKETDQPTSNIDDFNSRSSSTPGVTDRKRKVCEEESVNKGCKVVQTKMWRELKEEKSVAKRTKNMTKGSKKSSPSQMIQPSIEGKQCGEGASDKDIPTKETTKGSSAHVESTQTKLLTADTKSLTNACTVMSDGNTQNPKNSHPTTLHYKKGRVCQCHQLQEIIDYCVRKGPETAAKTDNVCSTPKGAGSLQRPREGKGQGEPPRQVPKSGDSVPKTWAPGTVRHLKITAPISIATSSSLTNVRSFGAVPIGSVRASRITNVTQHGGSFHRPTPASFRHVHFSKKPCPIPAAVIPKSSPATGQLFLNKNKKAAVQLKATRGVRVVVSHPSNNVTLPTAPPVCEAYTTPPTFTRPTVSAVAQRAHHTCGAAAMFRLGSVFKRPNASSFRLPLVMNPAERIATVVTTGYTSSGIRLQPVQNRGQPTGQPGGVNRQPPLPQGDGNALRRLQRFTDVFMERHRSSAPSTESRRDDRPPPPKVRRTDM</sequence>
<feature type="compositionally biased region" description="Polar residues" evidence="7">
    <location>
        <begin position="586"/>
        <end position="597"/>
    </location>
</feature>
<feature type="region of interest" description="Disordered" evidence="7">
    <location>
        <begin position="659"/>
        <end position="702"/>
    </location>
</feature>
<evidence type="ECO:0000256" key="5">
    <source>
        <dbReference type="PROSITE-ProRule" id="PRU00108"/>
    </source>
</evidence>
<feature type="compositionally biased region" description="Basic and acidic residues" evidence="7">
    <location>
        <begin position="478"/>
        <end position="488"/>
    </location>
</feature>
<keyword evidence="10" id="KW-1185">Reference proteome</keyword>
<evidence type="ECO:0000256" key="7">
    <source>
        <dbReference type="SAM" id="MobiDB-lite"/>
    </source>
</evidence>
<feature type="DNA-binding region" description="Homeobox" evidence="5">
    <location>
        <begin position="132"/>
        <end position="191"/>
    </location>
</feature>
<dbReference type="CDD" id="cd00086">
    <property type="entry name" value="homeodomain"/>
    <property type="match status" value="1"/>
</dbReference>
<accession>A0A8J9VI10</accession>
<evidence type="ECO:0000256" key="6">
    <source>
        <dbReference type="RuleBase" id="RU000682"/>
    </source>
</evidence>
<dbReference type="SMART" id="SM00389">
    <property type="entry name" value="HOX"/>
    <property type="match status" value="1"/>
</dbReference>
<feature type="compositionally biased region" description="Polar residues" evidence="7">
    <location>
        <begin position="467"/>
        <end position="477"/>
    </location>
</feature>
<feature type="compositionally biased region" description="Basic and acidic residues" evidence="7">
    <location>
        <begin position="348"/>
        <end position="365"/>
    </location>
</feature>
<dbReference type="PROSITE" id="PS50071">
    <property type="entry name" value="HOMEOBOX_2"/>
    <property type="match status" value="1"/>
</dbReference>
<dbReference type="Pfam" id="PF00046">
    <property type="entry name" value="Homeodomain"/>
    <property type="match status" value="1"/>
</dbReference>
<feature type="compositionally biased region" description="Basic and acidic residues" evidence="7">
    <location>
        <begin position="430"/>
        <end position="447"/>
    </location>
</feature>
<feature type="region of interest" description="Disordered" evidence="7">
    <location>
        <begin position="336"/>
        <end position="374"/>
    </location>
</feature>
<feature type="compositionally biased region" description="Basic and acidic residues" evidence="7">
    <location>
        <begin position="949"/>
        <end position="966"/>
    </location>
</feature>
<organism evidence="9 10">
    <name type="scientific">Branchiostoma lanceolatum</name>
    <name type="common">Common lancelet</name>
    <name type="synonym">Amphioxus lanceolatum</name>
    <dbReference type="NCBI Taxonomy" id="7740"/>
    <lineage>
        <taxon>Eukaryota</taxon>
        <taxon>Metazoa</taxon>
        <taxon>Chordata</taxon>
        <taxon>Cephalochordata</taxon>
        <taxon>Leptocardii</taxon>
        <taxon>Amphioxiformes</taxon>
        <taxon>Branchiostomatidae</taxon>
        <taxon>Branchiostoma</taxon>
    </lineage>
</organism>
<dbReference type="SUPFAM" id="SSF46689">
    <property type="entry name" value="Homeodomain-like"/>
    <property type="match status" value="1"/>
</dbReference>
<dbReference type="EMBL" id="OV696696">
    <property type="protein sequence ID" value="CAH1240299.1"/>
    <property type="molecule type" value="Genomic_DNA"/>
</dbReference>
<feature type="domain" description="Homeobox" evidence="8">
    <location>
        <begin position="130"/>
        <end position="190"/>
    </location>
</feature>
<feature type="region of interest" description="Disordered" evidence="7">
    <location>
        <begin position="896"/>
        <end position="966"/>
    </location>
</feature>
<evidence type="ECO:0000256" key="1">
    <source>
        <dbReference type="ARBA" id="ARBA00004123"/>
    </source>
</evidence>
<dbReference type="GO" id="GO:0005634">
    <property type="term" value="C:nucleus"/>
    <property type="evidence" value="ECO:0007669"/>
    <property type="project" value="UniProtKB-SubCell"/>
</dbReference>
<feature type="region of interest" description="Disordered" evidence="7">
    <location>
        <begin position="537"/>
        <end position="597"/>
    </location>
</feature>
<feature type="compositionally biased region" description="Polar residues" evidence="7">
    <location>
        <begin position="414"/>
        <end position="429"/>
    </location>
</feature>
<feature type="compositionally biased region" description="Basic and acidic residues" evidence="7">
    <location>
        <begin position="189"/>
        <end position="198"/>
    </location>
</feature>
<evidence type="ECO:0000313" key="9">
    <source>
        <dbReference type="EMBL" id="CAH1240299.1"/>
    </source>
</evidence>
<dbReference type="GO" id="GO:0030182">
    <property type="term" value="P:neuron differentiation"/>
    <property type="evidence" value="ECO:0007669"/>
    <property type="project" value="TreeGrafter"/>
</dbReference>
<dbReference type="GO" id="GO:0000978">
    <property type="term" value="F:RNA polymerase II cis-regulatory region sequence-specific DNA binding"/>
    <property type="evidence" value="ECO:0007669"/>
    <property type="project" value="TreeGrafter"/>
</dbReference>
<evidence type="ECO:0000256" key="2">
    <source>
        <dbReference type="ARBA" id="ARBA00023125"/>
    </source>
</evidence>
<comment type="subcellular location">
    <subcellularLocation>
        <location evidence="1 5 6">Nucleus</location>
    </subcellularLocation>
</comment>
<evidence type="ECO:0000256" key="4">
    <source>
        <dbReference type="ARBA" id="ARBA00023242"/>
    </source>
</evidence>
<feature type="compositionally biased region" description="Polar residues" evidence="7">
    <location>
        <begin position="489"/>
        <end position="506"/>
    </location>
</feature>
<feature type="region of interest" description="Disordered" evidence="7">
    <location>
        <begin position="414"/>
        <end position="520"/>
    </location>
</feature>
<dbReference type="GO" id="GO:0000981">
    <property type="term" value="F:DNA-binding transcription factor activity, RNA polymerase II-specific"/>
    <property type="evidence" value="ECO:0007669"/>
    <property type="project" value="TreeGrafter"/>
</dbReference>
<dbReference type="Proteomes" id="UP000838412">
    <property type="component" value="Chromosome 11"/>
</dbReference>
<protein>
    <submittedName>
        <fullName evidence="9">PITX2 protein</fullName>
    </submittedName>
</protein>
<keyword evidence="4 5" id="KW-0539">Nucleus</keyword>
<proteinExistence type="predicted"/>
<name>A0A8J9VI10_BRALA</name>
<feature type="compositionally biased region" description="Basic and acidic residues" evidence="7">
    <location>
        <begin position="574"/>
        <end position="585"/>
    </location>
</feature>
<feature type="compositionally biased region" description="Polar residues" evidence="7">
    <location>
        <begin position="896"/>
        <end position="908"/>
    </location>
</feature>
<evidence type="ECO:0000313" key="10">
    <source>
        <dbReference type="Proteomes" id="UP000838412"/>
    </source>
</evidence>
<keyword evidence="3 5" id="KW-0371">Homeobox</keyword>
<dbReference type="FunFam" id="1.10.10.60:FF:000773">
    <property type="match status" value="1"/>
</dbReference>
<feature type="compositionally biased region" description="Basic residues" evidence="7">
    <location>
        <begin position="542"/>
        <end position="553"/>
    </location>
</feature>
<dbReference type="InterPro" id="IPR009057">
    <property type="entry name" value="Homeodomain-like_sf"/>
</dbReference>
<feature type="compositionally biased region" description="Polar residues" evidence="7">
    <location>
        <begin position="263"/>
        <end position="272"/>
    </location>
</feature>
<keyword evidence="2 5" id="KW-0238">DNA-binding</keyword>
<feature type="region of interest" description="Disordered" evidence="7">
    <location>
        <begin position="186"/>
        <end position="231"/>
    </location>
</feature>
<dbReference type="AlphaFoldDB" id="A0A8J9VI10"/>
<evidence type="ECO:0000259" key="8">
    <source>
        <dbReference type="PROSITE" id="PS50071"/>
    </source>
</evidence>
<dbReference type="Gene3D" id="1.10.10.60">
    <property type="entry name" value="Homeodomain-like"/>
    <property type="match status" value="1"/>
</dbReference>
<feature type="region of interest" description="Disordered" evidence="7">
    <location>
        <begin position="69"/>
        <end position="94"/>
    </location>
</feature>
<dbReference type="PANTHER" id="PTHR24339:SF28">
    <property type="entry name" value="E5-RELATED"/>
    <property type="match status" value="1"/>
</dbReference>
<reference evidence="9" key="1">
    <citation type="submission" date="2022-01" db="EMBL/GenBank/DDBJ databases">
        <authorList>
            <person name="Braso-Vives M."/>
        </authorList>
    </citation>
    <scope>NUCLEOTIDE SEQUENCE</scope>
</reference>
<dbReference type="InterPro" id="IPR001356">
    <property type="entry name" value="HD"/>
</dbReference>
<evidence type="ECO:0000256" key="3">
    <source>
        <dbReference type="ARBA" id="ARBA00023155"/>
    </source>
</evidence>
<dbReference type="OrthoDB" id="6159439at2759"/>
<dbReference type="GO" id="GO:0007420">
    <property type="term" value="P:brain development"/>
    <property type="evidence" value="ECO:0007669"/>
    <property type="project" value="TreeGrafter"/>
</dbReference>
<feature type="region of interest" description="Disordered" evidence="7">
    <location>
        <begin position="263"/>
        <end position="302"/>
    </location>
</feature>